<dbReference type="GeneID" id="27672087"/>
<protein>
    <submittedName>
        <fullName evidence="2">Uncharacterized protein</fullName>
    </submittedName>
</protein>
<gene>
    <name evidence="2" type="ORF">SPSK_10357</name>
</gene>
<evidence type="ECO:0000256" key="1">
    <source>
        <dbReference type="SAM" id="MobiDB-lite"/>
    </source>
</evidence>
<name>A0A0F2LZ60_SPOSC</name>
<organism evidence="2 3">
    <name type="scientific">Sporothrix schenckii 1099-18</name>
    <dbReference type="NCBI Taxonomy" id="1397361"/>
    <lineage>
        <taxon>Eukaryota</taxon>
        <taxon>Fungi</taxon>
        <taxon>Dikarya</taxon>
        <taxon>Ascomycota</taxon>
        <taxon>Pezizomycotina</taxon>
        <taxon>Sordariomycetes</taxon>
        <taxon>Sordariomycetidae</taxon>
        <taxon>Ophiostomatales</taxon>
        <taxon>Ophiostomataceae</taxon>
        <taxon>Sporothrix</taxon>
    </lineage>
</organism>
<dbReference type="AlphaFoldDB" id="A0A0F2LZ60"/>
<reference evidence="2 3" key="1">
    <citation type="journal article" date="2014" name="BMC Genomics">
        <title>Comparative genomics of the major fungal agents of human and animal Sporotrichosis: Sporothrix schenckii and Sporothrix brasiliensis.</title>
        <authorList>
            <person name="Teixeira M.M."/>
            <person name="de Almeida L.G."/>
            <person name="Kubitschek-Barreira P."/>
            <person name="Alves F.L."/>
            <person name="Kioshima E.S."/>
            <person name="Abadio A.K."/>
            <person name="Fernandes L."/>
            <person name="Derengowski L.S."/>
            <person name="Ferreira K.S."/>
            <person name="Souza R.C."/>
            <person name="Ruiz J.C."/>
            <person name="de Andrade N.C."/>
            <person name="Paes H.C."/>
            <person name="Nicola A.M."/>
            <person name="Albuquerque P."/>
            <person name="Gerber A.L."/>
            <person name="Martins V.P."/>
            <person name="Peconick L.D."/>
            <person name="Neto A.V."/>
            <person name="Chaucanez C.B."/>
            <person name="Silva P.A."/>
            <person name="Cunha O.L."/>
            <person name="de Oliveira F.F."/>
            <person name="dos Santos T.C."/>
            <person name="Barros A.L."/>
            <person name="Soares M.A."/>
            <person name="de Oliveira L.M."/>
            <person name="Marini M.M."/>
            <person name="Villalobos-Duno H."/>
            <person name="Cunha M.M."/>
            <person name="de Hoog S."/>
            <person name="da Silveira J.F."/>
            <person name="Henrissat B."/>
            <person name="Nino-Vega G.A."/>
            <person name="Cisalpino P.S."/>
            <person name="Mora-Montes H.M."/>
            <person name="Almeida S.R."/>
            <person name="Stajich J.E."/>
            <person name="Lopes-Bezerra L.M."/>
            <person name="Vasconcelos A.T."/>
            <person name="Felipe M.S."/>
        </authorList>
    </citation>
    <scope>NUCLEOTIDE SEQUENCE [LARGE SCALE GENOMIC DNA]</scope>
    <source>
        <strain evidence="2 3">1099-18</strain>
    </source>
</reference>
<dbReference type="VEuPathDB" id="FungiDB:SPSK_10357"/>
<feature type="region of interest" description="Disordered" evidence="1">
    <location>
        <begin position="47"/>
        <end position="70"/>
    </location>
</feature>
<evidence type="ECO:0000313" key="3">
    <source>
        <dbReference type="Proteomes" id="UP000033710"/>
    </source>
</evidence>
<dbReference type="EMBL" id="AXCR01000011">
    <property type="protein sequence ID" value="KJR81790.1"/>
    <property type="molecule type" value="Genomic_DNA"/>
</dbReference>
<comment type="caution">
    <text evidence="2">The sequence shown here is derived from an EMBL/GenBank/DDBJ whole genome shotgun (WGS) entry which is preliminary data.</text>
</comment>
<reference evidence="2 3" key="2">
    <citation type="journal article" date="2015" name="Eukaryot. Cell">
        <title>Asexual propagation of a virulent clone complex in a human and feline outbreak of sporotrichosis.</title>
        <authorList>
            <person name="Teixeira Mde M."/>
            <person name="Rodrigues A.M."/>
            <person name="Tsui C.K."/>
            <person name="de Almeida L.G."/>
            <person name="Van Diepeningen A.D."/>
            <person name="van den Ende B.G."/>
            <person name="Fernandes G.F."/>
            <person name="Kano R."/>
            <person name="Hamelin R.C."/>
            <person name="Lopes-Bezerra L.M."/>
            <person name="Vasconcelos A.T."/>
            <person name="de Hoog S."/>
            <person name="de Camargo Z.P."/>
            <person name="Felipe M.S."/>
        </authorList>
    </citation>
    <scope>NUCLEOTIDE SEQUENCE [LARGE SCALE GENOMIC DNA]</scope>
    <source>
        <strain evidence="2 3">1099-18</strain>
    </source>
</reference>
<feature type="compositionally biased region" description="Basic and acidic residues" evidence="1">
    <location>
        <begin position="61"/>
        <end position="70"/>
    </location>
</feature>
<dbReference type="RefSeq" id="XP_016584466.1">
    <property type="nucleotide sequence ID" value="XM_016736810.1"/>
</dbReference>
<dbReference type="Proteomes" id="UP000033710">
    <property type="component" value="Unassembled WGS sequence"/>
</dbReference>
<accession>A0A0F2LZ60</accession>
<dbReference type="KEGG" id="ssck:SPSK_10357"/>
<sequence>MATRHSGIVNCRPDHALRSAADGRVSQQTRRGKAPACLCSFLSLPVSPTPVGRRTSAAKTGRQETGRQGL</sequence>
<proteinExistence type="predicted"/>
<evidence type="ECO:0000313" key="2">
    <source>
        <dbReference type="EMBL" id="KJR81790.1"/>
    </source>
</evidence>